<evidence type="ECO:0000256" key="2">
    <source>
        <dbReference type="SAM" id="Phobius"/>
    </source>
</evidence>
<accession>A0A9P4IAK9</accession>
<keyword evidence="2" id="KW-0812">Transmembrane</keyword>
<keyword evidence="2" id="KW-1133">Transmembrane helix</keyword>
<dbReference type="OrthoDB" id="5381672at2759"/>
<proteinExistence type="predicted"/>
<reference evidence="3" key="1">
    <citation type="journal article" date="2020" name="Stud. Mycol.">
        <title>101 Dothideomycetes genomes: a test case for predicting lifestyles and emergence of pathogens.</title>
        <authorList>
            <person name="Haridas S."/>
            <person name="Albert R."/>
            <person name="Binder M."/>
            <person name="Bloem J."/>
            <person name="Labutti K."/>
            <person name="Salamov A."/>
            <person name="Andreopoulos B."/>
            <person name="Baker S."/>
            <person name="Barry K."/>
            <person name="Bills G."/>
            <person name="Bluhm B."/>
            <person name="Cannon C."/>
            <person name="Castanera R."/>
            <person name="Culley D."/>
            <person name="Daum C."/>
            <person name="Ezra D."/>
            <person name="Gonzalez J."/>
            <person name="Henrissat B."/>
            <person name="Kuo A."/>
            <person name="Liang C."/>
            <person name="Lipzen A."/>
            <person name="Lutzoni F."/>
            <person name="Magnuson J."/>
            <person name="Mondo S."/>
            <person name="Nolan M."/>
            <person name="Ohm R."/>
            <person name="Pangilinan J."/>
            <person name="Park H.-J."/>
            <person name="Ramirez L."/>
            <person name="Alfaro M."/>
            <person name="Sun H."/>
            <person name="Tritt A."/>
            <person name="Yoshinaga Y."/>
            <person name="Zwiers L.-H."/>
            <person name="Turgeon B."/>
            <person name="Goodwin S."/>
            <person name="Spatafora J."/>
            <person name="Crous P."/>
            <person name="Grigoriev I."/>
        </authorList>
    </citation>
    <scope>NUCLEOTIDE SEQUENCE</scope>
    <source>
        <strain evidence="3">CBS 133067</strain>
    </source>
</reference>
<gene>
    <name evidence="3" type="ORF">NA57DRAFT_77105</name>
</gene>
<name>A0A9P4IAK9_9PEZI</name>
<keyword evidence="4" id="KW-1185">Reference proteome</keyword>
<organism evidence="3 4">
    <name type="scientific">Rhizodiscina lignyota</name>
    <dbReference type="NCBI Taxonomy" id="1504668"/>
    <lineage>
        <taxon>Eukaryota</taxon>
        <taxon>Fungi</taxon>
        <taxon>Dikarya</taxon>
        <taxon>Ascomycota</taxon>
        <taxon>Pezizomycotina</taxon>
        <taxon>Dothideomycetes</taxon>
        <taxon>Pleosporomycetidae</taxon>
        <taxon>Aulographales</taxon>
        <taxon>Rhizodiscinaceae</taxon>
        <taxon>Rhizodiscina</taxon>
    </lineage>
</organism>
<feature type="transmembrane region" description="Helical" evidence="2">
    <location>
        <begin position="209"/>
        <end position="230"/>
    </location>
</feature>
<evidence type="ECO:0000313" key="4">
    <source>
        <dbReference type="Proteomes" id="UP000799772"/>
    </source>
</evidence>
<dbReference type="EMBL" id="ML978127">
    <property type="protein sequence ID" value="KAF2098316.1"/>
    <property type="molecule type" value="Genomic_DNA"/>
</dbReference>
<protein>
    <submittedName>
        <fullName evidence="3">Uncharacterized protein</fullName>
    </submittedName>
</protein>
<keyword evidence="2" id="KW-0472">Membrane</keyword>
<sequence length="784" mass="85337">MSTTVSPISEHSNEDGYIAPRAQDEVLVTDPPFLHTESSNDRNLFNDHGSSRSQKTLTNGYKETISDGTTTTLHRSGSVLLLVLPYVIVAIFAWAITAVLAFRPITTKSYKLEVNGSDDGYPLKLHSRYVQNERWFEAARVLESIVTTLTIPVASAVCSSAAVIFAQRGKGSSGLSMRQTMILANRGWLDLSTYGSLIPGAREKAWKRYASTFLVIAILLNLLGGIIGPLQQIFLSTTNIKTPTVPTTITNLHDLAMLSSDPDSDNSDVLFTRQALTTASRNEPQSQLWPGINFNSGCNELNLMNAHEVAPMACESNGITFGNMSQLDNPFYAELPNDFNSGVIRQFLPRINSTATYQNIDKSNFPANCSDFEGAFFADLSNTTDIAPSFWALQACMPANLTKSPWKATGDRQDFSEELYLNISGLDTGSAGDTQLYYKIVVNTTAGFFELPNYMNGGIAGPLLDRAPTLHPNGACGDACEEQELNIIEADQISGKLKYRRAETSNNTSWNPNQLEAVPNKGPLLTIALALFGRGSYPTIPSTLPSNKDDDNSNNEAPGSCVTLVPFSGLSDVISWQELQCQRAEDHSGFDVDVSQWIQGFGAEAADLSNTFTAAAFLANQAWFQNMDRNTIAPLFVEFDPGADTQVPVISTAGVVVISILLGLFLSGLLAMAMYAALTPRWTSKLDAWAMMRIGAEMSDKFPLAVANNVDGVKELDEMPGWIGDDGDVVGMIAVGGSDRVRGGRRYACYPADRYGTRGPPEARTHQLEPRSDTALEPLRRRDV</sequence>
<feature type="transmembrane region" description="Helical" evidence="2">
    <location>
        <begin position="655"/>
        <end position="678"/>
    </location>
</feature>
<dbReference type="Proteomes" id="UP000799772">
    <property type="component" value="Unassembled WGS sequence"/>
</dbReference>
<feature type="transmembrane region" description="Helical" evidence="2">
    <location>
        <begin position="79"/>
        <end position="102"/>
    </location>
</feature>
<feature type="region of interest" description="Disordered" evidence="1">
    <location>
        <begin position="756"/>
        <end position="784"/>
    </location>
</feature>
<evidence type="ECO:0000256" key="1">
    <source>
        <dbReference type="SAM" id="MobiDB-lite"/>
    </source>
</evidence>
<evidence type="ECO:0000313" key="3">
    <source>
        <dbReference type="EMBL" id="KAF2098316.1"/>
    </source>
</evidence>
<feature type="compositionally biased region" description="Basic and acidic residues" evidence="1">
    <location>
        <begin position="761"/>
        <end position="784"/>
    </location>
</feature>
<dbReference type="AlphaFoldDB" id="A0A9P4IAK9"/>
<comment type="caution">
    <text evidence="3">The sequence shown here is derived from an EMBL/GenBank/DDBJ whole genome shotgun (WGS) entry which is preliminary data.</text>
</comment>